<dbReference type="GO" id="GO:0005886">
    <property type="term" value="C:plasma membrane"/>
    <property type="evidence" value="ECO:0007669"/>
    <property type="project" value="UniProtKB-SubCell"/>
</dbReference>
<feature type="transmembrane region" description="Helical" evidence="10">
    <location>
        <begin position="216"/>
        <end position="232"/>
    </location>
</feature>
<feature type="transmembrane region" description="Helical" evidence="10">
    <location>
        <begin position="78"/>
        <end position="103"/>
    </location>
</feature>
<organism evidence="12 13">
    <name type="scientific">Cohnella ginsengisoli</name>
    <dbReference type="NCBI Taxonomy" id="425004"/>
    <lineage>
        <taxon>Bacteria</taxon>
        <taxon>Bacillati</taxon>
        <taxon>Bacillota</taxon>
        <taxon>Bacilli</taxon>
        <taxon>Bacillales</taxon>
        <taxon>Paenibacillaceae</taxon>
        <taxon>Cohnella</taxon>
    </lineage>
</organism>
<comment type="similarity">
    <text evidence="10">Belongs to the monovalent cation:proton antiporter 1 (CPA1) transporter (TC 2.A.36) family.</text>
</comment>
<keyword evidence="4 10" id="KW-0812">Transmembrane</keyword>
<name>A0A9X4QPN0_9BACL</name>
<evidence type="ECO:0000313" key="12">
    <source>
        <dbReference type="EMBL" id="MDG0793701.1"/>
    </source>
</evidence>
<dbReference type="InterPro" id="IPR004705">
    <property type="entry name" value="Cation/H_exchanger_CPA1_bac"/>
</dbReference>
<evidence type="ECO:0000313" key="13">
    <source>
        <dbReference type="Proteomes" id="UP001153387"/>
    </source>
</evidence>
<feature type="transmembrane region" description="Helical" evidence="10">
    <location>
        <begin position="354"/>
        <end position="377"/>
    </location>
</feature>
<feature type="transmembrane region" description="Helical" evidence="10">
    <location>
        <begin position="238"/>
        <end position="254"/>
    </location>
</feature>
<comment type="function">
    <text evidence="10">Na(+)/H(+) antiporter that extrudes sodium in exchange for external protons.</text>
</comment>
<keyword evidence="10" id="KW-0050">Antiport</keyword>
<feature type="domain" description="Cation/H+ exchanger transmembrane" evidence="11">
    <location>
        <begin position="11"/>
        <end position="412"/>
    </location>
</feature>
<evidence type="ECO:0000256" key="3">
    <source>
        <dbReference type="ARBA" id="ARBA00022475"/>
    </source>
</evidence>
<proteinExistence type="inferred from homology"/>
<dbReference type="InterPro" id="IPR006153">
    <property type="entry name" value="Cation/H_exchanger_TM"/>
</dbReference>
<dbReference type="RefSeq" id="WP_277567436.1">
    <property type="nucleotide sequence ID" value="NZ_JAPDHZ010000004.1"/>
</dbReference>
<keyword evidence="3 10" id="KW-1003">Cell membrane</keyword>
<feature type="transmembrane region" description="Helical" evidence="10">
    <location>
        <begin position="183"/>
        <end position="204"/>
    </location>
</feature>
<evidence type="ECO:0000256" key="10">
    <source>
        <dbReference type="RuleBase" id="RU366002"/>
    </source>
</evidence>
<keyword evidence="6 10" id="KW-0915">Sodium</keyword>
<keyword evidence="9 10" id="KW-0739">Sodium transport</keyword>
<dbReference type="Proteomes" id="UP001153387">
    <property type="component" value="Unassembled WGS sequence"/>
</dbReference>
<comment type="subcellular location">
    <subcellularLocation>
        <location evidence="1 10">Cell membrane</location>
        <topology evidence="1 10">Multi-pass membrane protein</topology>
    </subcellularLocation>
</comment>
<dbReference type="InterPro" id="IPR018422">
    <property type="entry name" value="Cation/H_exchanger_CPA1"/>
</dbReference>
<feature type="transmembrane region" description="Helical" evidence="10">
    <location>
        <begin position="274"/>
        <end position="291"/>
    </location>
</feature>
<dbReference type="GO" id="GO:0015385">
    <property type="term" value="F:sodium:proton antiporter activity"/>
    <property type="evidence" value="ECO:0007669"/>
    <property type="project" value="InterPro"/>
</dbReference>
<evidence type="ECO:0000256" key="9">
    <source>
        <dbReference type="ARBA" id="ARBA00023201"/>
    </source>
</evidence>
<feature type="transmembrane region" description="Helical" evidence="10">
    <location>
        <begin position="115"/>
        <end position="135"/>
    </location>
</feature>
<accession>A0A9X4QPN0</accession>
<dbReference type="PANTHER" id="PTHR10110:SF86">
    <property type="entry name" value="SODIUM_HYDROGEN EXCHANGER 7"/>
    <property type="match status" value="1"/>
</dbReference>
<keyword evidence="2 10" id="KW-0813">Transport</keyword>
<dbReference type="GO" id="GO:0015386">
    <property type="term" value="F:potassium:proton antiporter activity"/>
    <property type="evidence" value="ECO:0007669"/>
    <property type="project" value="TreeGrafter"/>
</dbReference>
<evidence type="ECO:0000256" key="5">
    <source>
        <dbReference type="ARBA" id="ARBA00022989"/>
    </source>
</evidence>
<dbReference type="PANTHER" id="PTHR10110">
    <property type="entry name" value="SODIUM/HYDROGEN EXCHANGER"/>
    <property type="match status" value="1"/>
</dbReference>
<evidence type="ECO:0000256" key="1">
    <source>
        <dbReference type="ARBA" id="ARBA00004651"/>
    </source>
</evidence>
<evidence type="ECO:0000259" key="11">
    <source>
        <dbReference type="Pfam" id="PF00999"/>
    </source>
</evidence>
<comment type="caution">
    <text evidence="12">The sequence shown here is derived from an EMBL/GenBank/DDBJ whole genome shotgun (WGS) entry which is preliminary data.</text>
</comment>
<gene>
    <name evidence="12" type="ORF">OMP38_24870</name>
</gene>
<reference evidence="12 13" key="1">
    <citation type="submission" date="2022-10" db="EMBL/GenBank/DDBJ databases">
        <title>Comparative genomic analysis of Cohnella hashimotonis sp. nov., isolated from the International Space Station.</title>
        <authorList>
            <person name="Simpson A."/>
            <person name="Venkateswaran K."/>
        </authorList>
    </citation>
    <scope>NUCLEOTIDE SEQUENCE [LARGE SCALE GENOMIC DNA]</scope>
    <source>
        <strain evidence="12 13">DSM 18997</strain>
    </source>
</reference>
<dbReference type="AlphaFoldDB" id="A0A9X4QPN0"/>
<dbReference type="EMBL" id="JAPDHZ010000004">
    <property type="protein sequence ID" value="MDG0793701.1"/>
    <property type="molecule type" value="Genomic_DNA"/>
</dbReference>
<evidence type="ECO:0000256" key="7">
    <source>
        <dbReference type="ARBA" id="ARBA00023065"/>
    </source>
</evidence>
<sequence>MEVFEIILFMLAIIALSNIVNRLLPAVPLPLVQIALGMALAMLPLEHHFTLNPELFFVLFIAPLLFNDGQRTPRDELWALRVPILLMALGLVFATTVGVGYIVHAMIPSIPLPAAFGLAAILSPTDAVAVTSMAGRVSLPKRILRLLEGEALMNDASGLVAFKFAIAAAVTGSFSLINATGSFLLISLGGLLCGTLIAALLIRLRLFLRRWGMEDVTVHMLILILTPFLIFLAAEELGLSGILAVVAGGVVHAVEKDRMESRMVKLQIVSKSTWSVILYVLNGLVFLLLGLQVPDVVNVIFFESPINNGIVIGYIAVIFVSLIVIRFLWVYLFWENRFSRKNGRSMREGLGMSVLTSLSGVRGAVTLAGAFSIPLVLDNGDAFPERDLILFLAAGVILISLLVASISLPLLTRNAGEGPTDEEEKLNAARIATIKAALRFVAESMNEDNRHASHAVIAQYEARMRRLSLHEEEQAEGIELAVAENQARLIGLQAERKEIARMFKAGEIPDYVANRFNDSFAALEEALSRRSRMRILLLTRGLRKLGSAIIKPKEVEPRLDKSIIRKTKLRTCQAAMGSIRAQMTKDNRKASLNVIGQYREIIRAISRKNEDPEDELLQRKLRQEIQLRAYQVERDEIQALYERGEIKRDMAISLRKTISYAEASVLEGELA</sequence>
<evidence type="ECO:0000256" key="4">
    <source>
        <dbReference type="ARBA" id="ARBA00022692"/>
    </source>
</evidence>
<evidence type="ECO:0000256" key="6">
    <source>
        <dbReference type="ARBA" id="ARBA00023053"/>
    </source>
</evidence>
<dbReference type="Pfam" id="PF00999">
    <property type="entry name" value="Na_H_Exchanger"/>
    <property type="match status" value="1"/>
</dbReference>
<dbReference type="GO" id="GO:0051453">
    <property type="term" value="P:regulation of intracellular pH"/>
    <property type="evidence" value="ECO:0007669"/>
    <property type="project" value="TreeGrafter"/>
</dbReference>
<feature type="transmembrane region" description="Helical" evidence="10">
    <location>
        <begin position="49"/>
        <end position="66"/>
    </location>
</feature>
<feature type="transmembrane region" description="Helical" evidence="10">
    <location>
        <begin position="156"/>
        <end position="177"/>
    </location>
</feature>
<dbReference type="GO" id="GO:0098719">
    <property type="term" value="P:sodium ion import across plasma membrane"/>
    <property type="evidence" value="ECO:0007669"/>
    <property type="project" value="TreeGrafter"/>
</dbReference>
<keyword evidence="8 10" id="KW-0472">Membrane</keyword>
<dbReference type="NCBIfam" id="TIGR00831">
    <property type="entry name" value="a_cpa1"/>
    <property type="match status" value="1"/>
</dbReference>
<feature type="transmembrane region" description="Helical" evidence="10">
    <location>
        <begin position="311"/>
        <end position="334"/>
    </location>
</feature>
<keyword evidence="7 10" id="KW-0406">Ion transport</keyword>
<feature type="transmembrane region" description="Helical" evidence="10">
    <location>
        <begin position="389"/>
        <end position="411"/>
    </location>
</feature>
<dbReference type="Gene3D" id="6.10.140.1330">
    <property type="match status" value="1"/>
</dbReference>
<keyword evidence="13" id="KW-1185">Reference proteome</keyword>
<evidence type="ECO:0000256" key="8">
    <source>
        <dbReference type="ARBA" id="ARBA00023136"/>
    </source>
</evidence>
<evidence type="ECO:0000256" key="2">
    <source>
        <dbReference type="ARBA" id="ARBA00022448"/>
    </source>
</evidence>
<keyword evidence="5 10" id="KW-1133">Transmembrane helix</keyword>
<protein>
    <submittedName>
        <fullName evidence="12">Na+/H+ antiporter</fullName>
    </submittedName>
</protein>